<evidence type="ECO:0000256" key="13">
    <source>
        <dbReference type="SAM" id="Phobius"/>
    </source>
</evidence>
<evidence type="ECO:0000256" key="1">
    <source>
        <dbReference type="ARBA" id="ARBA00004651"/>
    </source>
</evidence>
<evidence type="ECO:0000256" key="2">
    <source>
        <dbReference type="ARBA" id="ARBA00022475"/>
    </source>
</evidence>
<keyword evidence="2" id="KW-1003">Cell membrane</keyword>
<dbReference type="GO" id="GO:0032049">
    <property type="term" value="P:cardiolipin biosynthetic process"/>
    <property type="evidence" value="ECO:0007669"/>
    <property type="project" value="UniProtKB-UniRule"/>
</dbReference>
<dbReference type="Pfam" id="PF13091">
    <property type="entry name" value="PLDc_2"/>
    <property type="match status" value="2"/>
</dbReference>
<evidence type="ECO:0000256" key="8">
    <source>
        <dbReference type="ARBA" id="ARBA00023098"/>
    </source>
</evidence>
<keyword evidence="3" id="KW-0444">Lipid biosynthesis</keyword>
<proteinExistence type="predicted"/>
<keyword evidence="8" id="KW-0443">Lipid metabolism</keyword>
<dbReference type="SUPFAM" id="SSF56024">
    <property type="entry name" value="Phospholipase D/nuclease"/>
    <property type="match status" value="2"/>
</dbReference>
<evidence type="ECO:0000256" key="10">
    <source>
        <dbReference type="ARBA" id="ARBA00023209"/>
    </source>
</evidence>
<dbReference type="RefSeq" id="WP_369441214.1">
    <property type="nucleotide sequence ID" value="NZ_BBNQ01000013.1"/>
</dbReference>
<feature type="transmembrane region" description="Helical" evidence="13">
    <location>
        <begin position="6"/>
        <end position="24"/>
    </location>
</feature>
<comment type="caution">
    <text evidence="15">The sequence shown here is derived from an EMBL/GenBank/DDBJ whole genome shotgun (WGS) entry which is preliminary data.</text>
</comment>
<dbReference type="InterPro" id="IPR027379">
    <property type="entry name" value="CLS_N"/>
</dbReference>
<evidence type="ECO:0000256" key="4">
    <source>
        <dbReference type="ARBA" id="ARBA00022679"/>
    </source>
</evidence>
<keyword evidence="4" id="KW-0808">Transferase</keyword>
<comment type="subcellular location">
    <subcellularLocation>
        <location evidence="1">Cell membrane</location>
        <topology evidence="1">Multi-pass membrane protein</topology>
    </subcellularLocation>
</comment>
<keyword evidence="6" id="KW-0677">Repeat</keyword>
<dbReference type="GO" id="GO:0008808">
    <property type="term" value="F:cardiolipin synthase activity"/>
    <property type="evidence" value="ECO:0007669"/>
    <property type="project" value="UniProtKB-UniRule"/>
</dbReference>
<feature type="transmembrane region" description="Helical" evidence="13">
    <location>
        <begin position="31"/>
        <end position="51"/>
    </location>
</feature>
<keyword evidence="5 13" id="KW-0812">Transmembrane</keyword>
<evidence type="ECO:0000256" key="9">
    <source>
        <dbReference type="ARBA" id="ARBA00023136"/>
    </source>
</evidence>
<dbReference type="AlphaFoldDB" id="A0A090W7X5"/>
<keyword evidence="7 13" id="KW-1133">Transmembrane helix</keyword>
<evidence type="ECO:0000256" key="11">
    <source>
        <dbReference type="ARBA" id="ARBA00023264"/>
    </source>
</evidence>
<dbReference type="CDD" id="cd09110">
    <property type="entry name" value="PLDc_CLS_1"/>
    <property type="match status" value="1"/>
</dbReference>
<dbReference type="PANTHER" id="PTHR21248">
    <property type="entry name" value="CARDIOLIPIN SYNTHASE"/>
    <property type="match status" value="1"/>
</dbReference>
<dbReference type="Proteomes" id="UP000029644">
    <property type="component" value="Unassembled WGS sequence"/>
</dbReference>
<dbReference type="EC" id="2.7.8.-" evidence="12"/>
<accession>A0A090W7X5</accession>
<evidence type="ECO:0000256" key="3">
    <source>
        <dbReference type="ARBA" id="ARBA00022516"/>
    </source>
</evidence>
<keyword evidence="9 13" id="KW-0472">Membrane</keyword>
<dbReference type="SMART" id="SM00155">
    <property type="entry name" value="PLDc"/>
    <property type="match status" value="2"/>
</dbReference>
<dbReference type="GO" id="GO:0005886">
    <property type="term" value="C:plasma membrane"/>
    <property type="evidence" value="ECO:0007669"/>
    <property type="project" value="UniProtKB-SubCell"/>
</dbReference>
<organism evidence="15 16">
    <name type="scientific">Algibacter lectus</name>
    <dbReference type="NCBI Taxonomy" id="221126"/>
    <lineage>
        <taxon>Bacteria</taxon>
        <taxon>Pseudomonadati</taxon>
        <taxon>Bacteroidota</taxon>
        <taxon>Flavobacteriia</taxon>
        <taxon>Flavobacteriales</taxon>
        <taxon>Flavobacteriaceae</taxon>
        <taxon>Algibacter</taxon>
    </lineage>
</organism>
<evidence type="ECO:0000313" key="15">
    <source>
        <dbReference type="EMBL" id="GAL63642.1"/>
    </source>
</evidence>
<evidence type="ECO:0000313" key="16">
    <source>
        <dbReference type="Proteomes" id="UP000029644"/>
    </source>
</evidence>
<protein>
    <recommendedName>
        <fullName evidence="12">Cardiolipin synthase</fullName>
        <ecNumber evidence="12">2.7.8.-</ecNumber>
    </recommendedName>
</protein>
<feature type="domain" description="PLD phosphodiesterase" evidence="14">
    <location>
        <begin position="386"/>
        <end position="413"/>
    </location>
</feature>
<dbReference type="Gene3D" id="3.30.870.10">
    <property type="entry name" value="Endonuclease Chain A"/>
    <property type="match status" value="2"/>
</dbReference>
<dbReference type="NCBIfam" id="TIGR04265">
    <property type="entry name" value="bac_cardiolipin"/>
    <property type="match status" value="1"/>
</dbReference>
<keyword evidence="10" id="KW-0594">Phospholipid biosynthesis</keyword>
<dbReference type="PANTHER" id="PTHR21248:SF22">
    <property type="entry name" value="PHOSPHOLIPASE D"/>
    <property type="match status" value="1"/>
</dbReference>
<evidence type="ECO:0000256" key="12">
    <source>
        <dbReference type="NCBIfam" id="TIGR04265"/>
    </source>
</evidence>
<feature type="domain" description="PLD phosphodiesterase" evidence="14">
    <location>
        <begin position="210"/>
        <end position="237"/>
    </location>
</feature>
<dbReference type="InterPro" id="IPR022924">
    <property type="entry name" value="Cardiolipin_synthase"/>
</dbReference>
<sequence length="681" mass="78877">MNTLLWTFYGIVTLWSIISIILHGSRPTKSLSWLLAVVLLPFAGPLLYYLFGVNRRKFKFFRLKQTEKRKLFDEKYKDIHELENSVDFHSAKNKKLSKLIENGTLLKAYAGNKATVLNGGKETFESIFETLEQAEHFIHLQYYIFSEGELSERFYNIFKEKIAKGVEVRLIYDSFGSSSFRGNTIKRFRDLGVKAFPMMPIRFGSLLFTLNYRNHRKMIIVDGKIGFTGGVNVTDQYIKPISDLGIWNDIHIKLEGPVVKSLHRVFIKDYYFASDEELLLKEKYIPKIEQKGNHTIQIVAAGPDSKQPAIMQQYISMIMLAEKCICIANPYFIPSTAVLQALKIAALSGIEVSILVPKISDSKMAKLSMFSNFEELLAVGVNIYLRPDFSHSKMILIDGEIASIGSGNFDYRSFEHNFETNALLYDVELTKSIQTEFDTICNNYIPLDYESFKNRPVWKRLLEGMAKFFSRYSKVNIEIKRMKFLIYILIFMSVEYTKAQHIIPEIIKKEATIALAYYPQLKDTEIEFRFKNDIKKSTMLAQPVFCSLLKNRKKRKYLVLLSRKFKISGKEFKTTDVDSDILIGWLGHELGHICDYQNRSSLNLIWFGIRYLLSDNHIRKAERAADSYAVSSGMAEYILKTKHFILNNAEIEETYKARIRKYYLAPDEILLLVKEREAVEN</sequence>
<dbReference type="InterPro" id="IPR001736">
    <property type="entry name" value="PLipase_D/transphosphatidylase"/>
</dbReference>
<dbReference type="EMBL" id="BBNQ01000013">
    <property type="protein sequence ID" value="GAL63642.1"/>
    <property type="molecule type" value="Genomic_DNA"/>
</dbReference>
<reference evidence="15 16" key="1">
    <citation type="journal article" date="2014" name="Genome Announc.">
        <title>Draft Genome Sequences of Marine Flavobacterium Algibacter lectus Strains SS8 and NR4.</title>
        <authorList>
            <person name="Takatani N."/>
            <person name="Nakanishi M."/>
            <person name="Meirelles P."/>
            <person name="Mino S."/>
            <person name="Suda W."/>
            <person name="Oshima K."/>
            <person name="Hattori M."/>
            <person name="Ohkuma M."/>
            <person name="Hosokawa M."/>
            <person name="Miyashita K."/>
            <person name="Thompson F.L."/>
            <person name="Niwa A."/>
            <person name="Sawabe T."/>
            <person name="Sawabe T."/>
        </authorList>
    </citation>
    <scope>NUCLEOTIDE SEQUENCE [LARGE SCALE GENOMIC DNA]</scope>
    <source>
        <strain evidence="15 16">JCM 19300</strain>
    </source>
</reference>
<name>A0A090W7X5_9FLAO</name>
<dbReference type="CDD" id="cd09112">
    <property type="entry name" value="PLDc_CLS_2"/>
    <property type="match status" value="1"/>
</dbReference>
<evidence type="ECO:0000256" key="7">
    <source>
        <dbReference type="ARBA" id="ARBA00022989"/>
    </source>
</evidence>
<evidence type="ECO:0000259" key="14">
    <source>
        <dbReference type="PROSITE" id="PS50035"/>
    </source>
</evidence>
<dbReference type="PROSITE" id="PS50035">
    <property type="entry name" value="PLD"/>
    <property type="match status" value="2"/>
</dbReference>
<keyword evidence="11" id="KW-1208">Phospholipid metabolism</keyword>
<evidence type="ECO:0000256" key="5">
    <source>
        <dbReference type="ARBA" id="ARBA00022692"/>
    </source>
</evidence>
<dbReference type="Pfam" id="PF13396">
    <property type="entry name" value="PLDc_N"/>
    <property type="match status" value="1"/>
</dbReference>
<dbReference type="InterPro" id="IPR025202">
    <property type="entry name" value="PLD-like_dom"/>
</dbReference>
<evidence type="ECO:0000256" key="6">
    <source>
        <dbReference type="ARBA" id="ARBA00022737"/>
    </source>
</evidence>
<gene>
    <name evidence="15" type="ORF">JCM19300_2678</name>
</gene>